<accession>A0ABP4AWI7</accession>
<feature type="compositionally biased region" description="Basic residues" evidence="1">
    <location>
        <begin position="112"/>
        <end position="130"/>
    </location>
</feature>
<evidence type="ECO:0000313" key="2">
    <source>
        <dbReference type="EMBL" id="GAA0941216.1"/>
    </source>
</evidence>
<gene>
    <name evidence="2" type="ORF">GCM10009559_36720</name>
</gene>
<feature type="region of interest" description="Disordered" evidence="1">
    <location>
        <begin position="90"/>
        <end position="130"/>
    </location>
</feature>
<feature type="compositionally biased region" description="Basic residues" evidence="1">
    <location>
        <begin position="90"/>
        <end position="103"/>
    </location>
</feature>
<dbReference type="Proteomes" id="UP001499967">
    <property type="component" value="Unassembled WGS sequence"/>
</dbReference>
<proteinExistence type="predicted"/>
<keyword evidence="3" id="KW-1185">Reference proteome</keyword>
<protein>
    <submittedName>
        <fullName evidence="2">Uncharacterized protein</fullName>
    </submittedName>
</protein>
<organism evidence="2 3">
    <name type="scientific">Pseudonocardia zijingensis</name>
    <dbReference type="NCBI Taxonomy" id="153376"/>
    <lineage>
        <taxon>Bacteria</taxon>
        <taxon>Bacillati</taxon>
        <taxon>Actinomycetota</taxon>
        <taxon>Actinomycetes</taxon>
        <taxon>Pseudonocardiales</taxon>
        <taxon>Pseudonocardiaceae</taxon>
        <taxon>Pseudonocardia</taxon>
    </lineage>
</organism>
<name>A0ABP4AWI7_9PSEU</name>
<sequence length="130" mass="14243">MLAAFFRLPRTSRTSAALAERTAEGRGCRAAAAVASAVVLLDERQRQGAIQAAERLAGDSGPATSRVLWVPALIFGSAVFGVACWRRAHGRHHGTAHHRRRALRPAVGRERPPRRHRTPARRHRSPVPRA</sequence>
<evidence type="ECO:0000313" key="3">
    <source>
        <dbReference type="Proteomes" id="UP001499967"/>
    </source>
</evidence>
<dbReference type="EMBL" id="BAAAHP010000101">
    <property type="protein sequence ID" value="GAA0941216.1"/>
    <property type="molecule type" value="Genomic_DNA"/>
</dbReference>
<evidence type="ECO:0000256" key="1">
    <source>
        <dbReference type="SAM" id="MobiDB-lite"/>
    </source>
</evidence>
<comment type="caution">
    <text evidence="2">The sequence shown here is derived from an EMBL/GenBank/DDBJ whole genome shotgun (WGS) entry which is preliminary data.</text>
</comment>
<reference evidence="3" key="1">
    <citation type="journal article" date="2019" name="Int. J. Syst. Evol. Microbiol.">
        <title>The Global Catalogue of Microorganisms (GCM) 10K type strain sequencing project: providing services to taxonomists for standard genome sequencing and annotation.</title>
        <authorList>
            <consortium name="The Broad Institute Genomics Platform"/>
            <consortium name="The Broad Institute Genome Sequencing Center for Infectious Disease"/>
            <person name="Wu L."/>
            <person name="Ma J."/>
        </authorList>
    </citation>
    <scope>NUCLEOTIDE SEQUENCE [LARGE SCALE GENOMIC DNA]</scope>
    <source>
        <strain evidence="3">JCM 11117</strain>
    </source>
</reference>